<proteinExistence type="inferred from homology"/>
<evidence type="ECO:0000256" key="3">
    <source>
        <dbReference type="ARBA" id="ARBA00022723"/>
    </source>
</evidence>
<keyword evidence="4 5" id="KW-0408">Iron</keyword>
<evidence type="ECO:0008006" key="10">
    <source>
        <dbReference type="Google" id="ProtNLM"/>
    </source>
</evidence>
<evidence type="ECO:0000256" key="6">
    <source>
        <dbReference type="RuleBase" id="RU000461"/>
    </source>
</evidence>
<dbReference type="GO" id="GO:0020037">
    <property type="term" value="F:heme binding"/>
    <property type="evidence" value="ECO:0007669"/>
    <property type="project" value="InterPro"/>
</dbReference>
<dbReference type="Gene3D" id="1.10.630.10">
    <property type="entry name" value="Cytochrome P450"/>
    <property type="match status" value="1"/>
</dbReference>
<keyword evidence="2 5" id="KW-0349">Heme</keyword>
<dbReference type="EMBL" id="JAWHQM010000034">
    <property type="protein sequence ID" value="KAK5633634.1"/>
    <property type="molecule type" value="Genomic_DNA"/>
</dbReference>
<keyword evidence="9" id="KW-1185">Reference proteome</keyword>
<dbReference type="GO" id="GO:0004497">
    <property type="term" value="F:monooxygenase activity"/>
    <property type="evidence" value="ECO:0007669"/>
    <property type="project" value="UniProtKB-KW"/>
</dbReference>
<keyword evidence="6" id="KW-0503">Monooxygenase</keyword>
<dbReference type="GO" id="GO:0016705">
    <property type="term" value="F:oxidoreductase activity, acting on paired donors, with incorporation or reduction of molecular oxygen"/>
    <property type="evidence" value="ECO:0007669"/>
    <property type="project" value="InterPro"/>
</dbReference>
<keyword evidence="7" id="KW-1133">Transmembrane helix</keyword>
<feature type="transmembrane region" description="Helical" evidence="7">
    <location>
        <begin position="21"/>
        <end position="38"/>
    </location>
</feature>
<comment type="caution">
    <text evidence="8">The sequence shown here is derived from an EMBL/GenBank/DDBJ whole genome shotgun (WGS) entry which is preliminary data.</text>
</comment>
<reference evidence="8 9" key="1">
    <citation type="submission" date="2023-10" db="EMBL/GenBank/DDBJ databases">
        <title>Draft genome sequence of Xylaria bambusicola isolate GMP-LS, the root and basal stem rot pathogen of sugarcane in Indonesia.</title>
        <authorList>
            <person name="Selvaraj P."/>
            <person name="Muralishankar V."/>
            <person name="Muruganantham S."/>
            <person name="Sp S."/>
            <person name="Haryani S."/>
            <person name="Lau K.J.X."/>
            <person name="Naqvi N.I."/>
        </authorList>
    </citation>
    <scope>NUCLEOTIDE SEQUENCE [LARGE SCALE GENOMIC DNA]</scope>
    <source>
        <strain evidence="8">GMP-LS</strain>
    </source>
</reference>
<dbReference type="Pfam" id="PF00067">
    <property type="entry name" value="p450"/>
    <property type="match status" value="1"/>
</dbReference>
<dbReference type="InterPro" id="IPR050121">
    <property type="entry name" value="Cytochrome_P450_monoxygenase"/>
</dbReference>
<keyword evidence="7" id="KW-0812">Transmembrane</keyword>
<protein>
    <recommendedName>
        <fullName evidence="10">Cytochrome P450</fullName>
    </recommendedName>
</protein>
<keyword evidence="6" id="KW-0560">Oxidoreductase</keyword>
<evidence type="ECO:0000256" key="4">
    <source>
        <dbReference type="ARBA" id="ARBA00023004"/>
    </source>
</evidence>
<accession>A0AAN7V2I8</accession>
<dbReference type="InterPro" id="IPR001128">
    <property type="entry name" value="Cyt_P450"/>
</dbReference>
<dbReference type="InterPro" id="IPR036396">
    <property type="entry name" value="Cyt_P450_sf"/>
</dbReference>
<evidence type="ECO:0000256" key="5">
    <source>
        <dbReference type="PIRSR" id="PIRSR602401-1"/>
    </source>
</evidence>
<evidence type="ECO:0000313" key="9">
    <source>
        <dbReference type="Proteomes" id="UP001305414"/>
    </source>
</evidence>
<dbReference type="CDD" id="cd11058">
    <property type="entry name" value="CYP60B-like"/>
    <property type="match status" value="1"/>
</dbReference>
<dbReference type="GO" id="GO:0005506">
    <property type="term" value="F:iron ion binding"/>
    <property type="evidence" value="ECO:0007669"/>
    <property type="project" value="InterPro"/>
</dbReference>
<organism evidence="8 9">
    <name type="scientific">Xylaria bambusicola</name>
    <dbReference type="NCBI Taxonomy" id="326684"/>
    <lineage>
        <taxon>Eukaryota</taxon>
        <taxon>Fungi</taxon>
        <taxon>Dikarya</taxon>
        <taxon>Ascomycota</taxon>
        <taxon>Pezizomycotina</taxon>
        <taxon>Sordariomycetes</taxon>
        <taxon>Xylariomycetidae</taxon>
        <taxon>Xylariales</taxon>
        <taxon>Xylariaceae</taxon>
        <taxon>Xylaria</taxon>
    </lineage>
</organism>
<name>A0AAN7V2I8_9PEZI</name>
<dbReference type="PANTHER" id="PTHR24305:SF199">
    <property type="entry name" value="P450, PUTATIVE (EUROFUNG)-RELATED"/>
    <property type="match status" value="1"/>
</dbReference>
<gene>
    <name evidence="8" type="ORF">RRF57_009348</name>
</gene>
<dbReference type="PRINTS" id="PR00385">
    <property type="entry name" value="P450"/>
</dbReference>
<evidence type="ECO:0000313" key="8">
    <source>
        <dbReference type="EMBL" id="KAK5633634.1"/>
    </source>
</evidence>
<dbReference type="InterPro" id="IPR002401">
    <property type="entry name" value="Cyt_P450_E_grp-I"/>
</dbReference>
<evidence type="ECO:0000256" key="1">
    <source>
        <dbReference type="ARBA" id="ARBA00001971"/>
    </source>
</evidence>
<feature type="binding site" description="axial binding residue" evidence="5">
    <location>
        <position position="460"/>
    </location>
    <ligand>
        <name>heme</name>
        <dbReference type="ChEBI" id="CHEBI:30413"/>
    </ligand>
    <ligandPart>
        <name>Fe</name>
        <dbReference type="ChEBI" id="CHEBI:18248"/>
    </ligandPart>
</feature>
<evidence type="ECO:0000256" key="2">
    <source>
        <dbReference type="ARBA" id="ARBA00022617"/>
    </source>
</evidence>
<dbReference type="InterPro" id="IPR017972">
    <property type="entry name" value="Cyt_P450_CS"/>
</dbReference>
<dbReference type="Proteomes" id="UP001305414">
    <property type="component" value="Unassembled WGS sequence"/>
</dbReference>
<dbReference type="AlphaFoldDB" id="A0AAN7V2I8"/>
<keyword evidence="7" id="KW-0472">Membrane</keyword>
<comment type="cofactor">
    <cofactor evidence="1 5">
        <name>heme</name>
        <dbReference type="ChEBI" id="CHEBI:30413"/>
    </cofactor>
</comment>
<dbReference type="PROSITE" id="PS00086">
    <property type="entry name" value="CYTOCHROME_P450"/>
    <property type="match status" value="1"/>
</dbReference>
<dbReference type="PANTHER" id="PTHR24305">
    <property type="entry name" value="CYTOCHROME P450"/>
    <property type="match status" value="1"/>
</dbReference>
<dbReference type="SUPFAM" id="SSF48264">
    <property type="entry name" value="Cytochrome P450"/>
    <property type="match status" value="1"/>
</dbReference>
<keyword evidence="3 5" id="KW-0479">Metal-binding</keyword>
<comment type="similarity">
    <text evidence="6">Belongs to the cytochrome P450 family.</text>
</comment>
<sequence>MELPHSYLTYIMVVMSDESRSLGPAAAIAFSVLVYFVLRTTYNVFFHPLPNVPGPYTWSASRLPFIFSLLKGTIVHDFQQLHRKYGPIIRIAPDEVIFAGAEAWNDILQPREQFLKDPVWWAKQPGNPDSIINAINPEIHARMRKTLAPAFNLRALRAQEPILHQYVNLLVEKLIQLSSDAASNETTEFDIAPWFNYITFDIFGDLGFGESFHCLENSQYQSWIALLFNSVKAASFVAAARFYPLVEFLLLKIIPSSLKKMQRDHYQQIVDKVERRLNYELERPDIMSHVIATDYKRGFSRDEINATFMVLTTVGSETTATVLGGTLNYLVSYPDKLRLLSDEIRQRFSTFEDITLDALSSLAYLNAVINEGLRLCPPIPWVLPRKVSASGATVCGTWIPGGTPVSIQQYSLNRDPSYFSSATSFLPERWLSDENSNRDSPFYNDHRDAVQPFSVGPRSCLGEHLARAELRLVLAKLVWKFNFLAPKGKMLEWEQLRTFLLVEKKPIVVRMEPRQNL</sequence>
<dbReference type="PRINTS" id="PR00463">
    <property type="entry name" value="EP450I"/>
</dbReference>
<evidence type="ECO:0000256" key="7">
    <source>
        <dbReference type="SAM" id="Phobius"/>
    </source>
</evidence>